<accession>A0ABP9D641</accession>
<dbReference type="CDD" id="cd04730">
    <property type="entry name" value="NPD_like"/>
    <property type="match status" value="1"/>
</dbReference>
<keyword evidence="4" id="KW-0560">Oxidoreductase</keyword>
<evidence type="ECO:0000256" key="2">
    <source>
        <dbReference type="ARBA" id="ARBA00022630"/>
    </source>
</evidence>
<comment type="similarity">
    <text evidence="1">Belongs to the nitronate monooxygenase family. NMO class I subfamily.</text>
</comment>
<gene>
    <name evidence="6" type="ORF">GCM10023331_10210</name>
</gene>
<comment type="caution">
    <text evidence="6">The sequence shown here is derived from an EMBL/GenBank/DDBJ whole genome shotgun (WGS) entry which is preliminary data.</text>
</comment>
<evidence type="ECO:0000256" key="5">
    <source>
        <dbReference type="ARBA" id="ARBA00023033"/>
    </source>
</evidence>
<reference evidence="7" key="1">
    <citation type="journal article" date="2019" name="Int. J. Syst. Evol. Microbiol.">
        <title>The Global Catalogue of Microorganisms (GCM) 10K type strain sequencing project: providing services to taxonomists for standard genome sequencing and annotation.</title>
        <authorList>
            <consortium name="The Broad Institute Genomics Platform"/>
            <consortium name="The Broad Institute Genome Sequencing Center for Infectious Disease"/>
            <person name="Wu L."/>
            <person name="Ma J."/>
        </authorList>
    </citation>
    <scope>NUCLEOTIDE SEQUENCE [LARGE SCALE GENOMIC DNA]</scope>
    <source>
        <strain evidence="7">JCM 18326</strain>
    </source>
</reference>
<dbReference type="InterPro" id="IPR004136">
    <property type="entry name" value="NMO"/>
</dbReference>
<dbReference type="PANTHER" id="PTHR42747">
    <property type="entry name" value="NITRONATE MONOOXYGENASE-RELATED"/>
    <property type="match status" value="1"/>
</dbReference>
<evidence type="ECO:0000313" key="6">
    <source>
        <dbReference type="EMBL" id="GAA4827360.1"/>
    </source>
</evidence>
<protein>
    <submittedName>
        <fullName evidence="6">Nitronate monooxygenase</fullName>
    </submittedName>
</protein>
<evidence type="ECO:0000256" key="4">
    <source>
        <dbReference type="ARBA" id="ARBA00023002"/>
    </source>
</evidence>
<dbReference type="Proteomes" id="UP001500298">
    <property type="component" value="Unassembled WGS sequence"/>
</dbReference>
<dbReference type="GO" id="GO:0004497">
    <property type="term" value="F:monooxygenase activity"/>
    <property type="evidence" value="ECO:0007669"/>
    <property type="project" value="UniProtKB-KW"/>
</dbReference>
<evidence type="ECO:0000256" key="3">
    <source>
        <dbReference type="ARBA" id="ARBA00022643"/>
    </source>
</evidence>
<evidence type="ECO:0000313" key="7">
    <source>
        <dbReference type="Proteomes" id="UP001500298"/>
    </source>
</evidence>
<dbReference type="Gene3D" id="3.20.20.70">
    <property type="entry name" value="Aldolase class I"/>
    <property type="match status" value="1"/>
</dbReference>
<sequence>MQEIKTTLTEMLGIKYPIIMAPMFLVSNEAMLKAAARNGITGAVPALNYRTDEAFRAAIKDIKDSVDGPMGVNLIVNKSNVRMEEQLKTCVELKVDYIITSLGSPRKVIEACKPHGIKVFCDVVDITYAKKVEELGADAVIAVNKEAGGHAGPTPAHELIPELVKACTIPVISAGGVGNGAQLREKLDLGACGISMGSPFIATFESAVSEEYKQACVQYGAEDIVMTTKLSGTPCTVIKTPYVEKIGTQQNFMERLLNKNKKLKKFVKMLTFYKGMKLLEKAAFSSTYKSVWCAGPSIEYVNEIRSVEDVVKRLIQEYEEATATKSV</sequence>
<dbReference type="EMBL" id="BAABJX010000018">
    <property type="protein sequence ID" value="GAA4827360.1"/>
    <property type="molecule type" value="Genomic_DNA"/>
</dbReference>
<dbReference type="Pfam" id="PF03060">
    <property type="entry name" value="NMO"/>
    <property type="match status" value="2"/>
</dbReference>
<evidence type="ECO:0000256" key="1">
    <source>
        <dbReference type="ARBA" id="ARBA00009881"/>
    </source>
</evidence>
<dbReference type="InterPro" id="IPR013785">
    <property type="entry name" value="Aldolase_TIM"/>
</dbReference>
<dbReference type="SUPFAM" id="SSF51412">
    <property type="entry name" value="Inosine monophosphate dehydrogenase (IMPDH)"/>
    <property type="match status" value="1"/>
</dbReference>
<dbReference type="RefSeq" id="WP_345369766.1">
    <property type="nucleotide sequence ID" value="NZ_BAABJX010000018.1"/>
</dbReference>
<dbReference type="PANTHER" id="PTHR42747:SF4">
    <property type="entry name" value="BLR1330 PROTEIN"/>
    <property type="match status" value="1"/>
</dbReference>
<keyword evidence="2" id="KW-0285">Flavoprotein</keyword>
<organism evidence="6 7">
    <name type="scientific">Algivirga pacifica</name>
    <dbReference type="NCBI Taxonomy" id="1162670"/>
    <lineage>
        <taxon>Bacteria</taxon>
        <taxon>Pseudomonadati</taxon>
        <taxon>Bacteroidota</taxon>
        <taxon>Cytophagia</taxon>
        <taxon>Cytophagales</taxon>
        <taxon>Flammeovirgaceae</taxon>
        <taxon>Algivirga</taxon>
    </lineage>
</organism>
<proteinExistence type="inferred from homology"/>
<name>A0ABP9D641_9BACT</name>
<keyword evidence="7" id="KW-1185">Reference proteome</keyword>
<keyword evidence="3" id="KW-0288">FMN</keyword>
<keyword evidence="5 6" id="KW-0503">Monooxygenase</keyword>